<dbReference type="Pfam" id="PF04676">
    <property type="entry name" value="CwfJ_C_2"/>
    <property type="match status" value="1"/>
</dbReference>
<accession>A0A165P059</accession>
<feature type="domain" description="Cwf19-like protein C-terminal" evidence="3">
    <location>
        <begin position="575"/>
        <end position="694"/>
    </location>
</feature>
<dbReference type="InterPro" id="IPR006767">
    <property type="entry name" value="Cwf19-like_C_dom-2"/>
</dbReference>
<dbReference type="PANTHER" id="PTHR12072:SF5">
    <property type="entry name" value="CWF19-LIKE PROTEIN 2"/>
    <property type="match status" value="1"/>
</dbReference>
<feature type="compositionally biased region" description="Basic and acidic residues" evidence="2">
    <location>
        <begin position="192"/>
        <end position="203"/>
    </location>
</feature>
<feature type="compositionally biased region" description="Low complexity" evidence="2">
    <location>
        <begin position="208"/>
        <end position="222"/>
    </location>
</feature>
<gene>
    <name evidence="5" type="ORF">EXIGLDRAFT_602781</name>
</gene>
<feature type="compositionally biased region" description="Low complexity" evidence="2">
    <location>
        <begin position="232"/>
        <end position="243"/>
    </location>
</feature>
<evidence type="ECO:0000313" key="5">
    <source>
        <dbReference type="EMBL" id="KZW01458.1"/>
    </source>
</evidence>
<dbReference type="AlphaFoldDB" id="A0A165P059"/>
<name>A0A165P059_EXIGL</name>
<dbReference type="PANTHER" id="PTHR12072">
    <property type="entry name" value="CWF19, CELL CYCLE CONTROL PROTEIN"/>
    <property type="match status" value="1"/>
</dbReference>
<evidence type="ECO:0008006" key="7">
    <source>
        <dbReference type="Google" id="ProtNLM"/>
    </source>
</evidence>
<dbReference type="InterPro" id="IPR040194">
    <property type="entry name" value="Cwf19-like"/>
</dbReference>
<dbReference type="InterPro" id="IPR006768">
    <property type="entry name" value="Cwf19-like_C_dom-1"/>
</dbReference>
<organism evidence="5 6">
    <name type="scientific">Exidia glandulosa HHB12029</name>
    <dbReference type="NCBI Taxonomy" id="1314781"/>
    <lineage>
        <taxon>Eukaryota</taxon>
        <taxon>Fungi</taxon>
        <taxon>Dikarya</taxon>
        <taxon>Basidiomycota</taxon>
        <taxon>Agaricomycotina</taxon>
        <taxon>Agaricomycetes</taxon>
        <taxon>Auriculariales</taxon>
        <taxon>Exidiaceae</taxon>
        <taxon>Exidia</taxon>
    </lineage>
</organism>
<dbReference type="STRING" id="1314781.A0A165P059"/>
<dbReference type="GO" id="GO:0071014">
    <property type="term" value="C:post-mRNA release spliceosomal complex"/>
    <property type="evidence" value="ECO:0007669"/>
    <property type="project" value="TreeGrafter"/>
</dbReference>
<evidence type="ECO:0000256" key="2">
    <source>
        <dbReference type="SAM" id="MobiDB-lite"/>
    </source>
</evidence>
<dbReference type="Pfam" id="PF04677">
    <property type="entry name" value="CwfJ_C_1"/>
    <property type="match status" value="1"/>
</dbReference>
<feature type="domain" description="Cwf19-like C-terminal" evidence="4">
    <location>
        <begin position="442"/>
        <end position="566"/>
    </location>
</feature>
<keyword evidence="6" id="KW-1185">Reference proteome</keyword>
<feature type="region of interest" description="Disordered" evidence="2">
    <location>
        <begin position="1"/>
        <end position="154"/>
    </location>
</feature>
<comment type="similarity">
    <text evidence="1">Belongs to the CWF19 family.</text>
</comment>
<dbReference type="InterPro" id="IPR036265">
    <property type="entry name" value="HIT-like_sf"/>
</dbReference>
<dbReference type="SUPFAM" id="SSF54197">
    <property type="entry name" value="HIT-like"/>
    <property type="match status" value="1"/>
</dbReference>
<sequence>MPKHKRREEKEEKKSRKKARVESDDDEWEESNVDISTSAATSAPAPAPTKSAIEREEWMQPPPSSSRVSGLSRSDDVTDGYGDEDAAPRARGSEVDFFTSMGTERKRKEKTMAPNPEDLVGRSSRELNPYYRNPEAAPEETPKRVSTPGGPGSQWRMMKLRRVYEAAEDENRPVEDVALDRYGSLEAFNEAVEERRILDEKAGKKGSRTSTPSAAPSTAPRRFMFTEMQEPGSGASSRSASFRRPTDDSSRPTTPSIRPPLPQRGSNTPSAMAVPMVHSPAAQPLPSAKGVPSQSELNQMQARVLKAKLLGDPGAEAMEQEYEEMRDRAESAPRVAVLPTHDVRGQVYDVGLGRDDAHKAGNRKSKLTSEEDEKDIGVLDMLRQERFGAGRADQKDMDAQLTRAIMSDGKFEANLEYMDDNADRLGRKKMKSDAMKRMFAIQDHARTQRVLASCQFCAGDDDTLPKVAVVALGTRCYLACTTLEELVPGHCIIVPLQHHLAMLEGDDDLWEEVRNFMKCLMRMFAEEDKGVVFFETVISLKKQQHTFIECVPVPWSIFEDVPAYFKEAILSSESEWSQHRKVIDFSARPGGFRRAMVPNLPYFAIQWDYKGEKGYGHVIEGVSDAGGAGDDPDGAVDENMGNSGKFPRYFAAEIIGNLLDLPPRLWRHPKRVDAVQNKQRVQTFKKKYDKFDWTPMLAQS</sequence>
<protein>
    <recommendedName>
        <fullName evidence="7">CwfJ C-terminus 1-domain-containing protein-like protein</fullName>
    </recommendedName>
</protein>
<evidence type="ECO:0000256" key="1">
    <source>
        <dbReference type="ARBA" id="ARBA00006795"/>
    </source>
</evidence>
<dbReference type="InParanoid" id="A0A165P059"/>
<reference evidence="5 6" key="1">
    <citation type="journal article" date="2016" name="Mol. Biol. Evol.">
        <title>Comparative Genomics of Early-Diverging Mushroom-Forming Fungi Provides Insights into the Origins of Lignocellulose Decay Capabilities.</title>
        <authorList>
            <person name="Nagy L.G."/>
            <person name="Riley R."/>
            <person name="Tritt A."/>
            <person name="Adam C."/>
            <person name="Daum C."/>
            <person name="Floudas D."/>
            <person name="Sun H."/>
            <person name="Yadav J.S."/>
            <person name="Pangilinan J."/>
            <person name="Larsson K.H."/>
            <person name="Matsuura K."/>
            <person name="Barry K."/>
            <person name="Labutti K."/>
            <person name="Kuo R."/>
            <person name="Ohm R.A."/>
            <person name="Bhattacharya S.S."/>
            <person name="Shirouzu T."/>
            <person name="Yoshinaga Y."/>
            <person name="Martin F.M."/>
            <person name="Grigoriev I.V."/>
            <person name="Hibbett D.S."/>
        </authorList>
    </citation>
    <scope>NUCLEOTIDE SEQUENCE [LARGE SCALE GENOMIC DNA]</scope>
    <source>
        <strain evidence="5 6">HHB12029</strain>
    </source>
</reference>
<evidence type="ECO:0000259" key="4">
    <source>
        <dbReference type="Pfam" id="PF04677"/>
    </source>
</evidence>
<evidence type="ECO:0000259" key="3">
    <source>
        <dbReference type="Pfam" id="PF04676"/>
    </source>
</evidence>
<dbReference type="GO" id="GO:0000398">
    <property type="term" value="P:mRNA splicing, via spliceosome"/>
    <property type="evidence" value="ECO:0007669"/>
    <property type="project" value="TreeGrafter"/>
</dbReference>
<feature type="region of interest" description="Disordered" evidence="2">
    <location>
        <begin position="192"/>
        <end position="272"/>
    </location>
</feature>
<proteinExistence type="inferred from homology"/>
<evidence type="ECO:0000313" key="6">
    <source>
        <dbReference type="Proteomes" id="UP000077266"/>
    </source>
</evidence>
<dbReference type="FunCoup" id="A0A165P059">
    <property type="interactions" value="121"/>
</dbReference>
<dbReference type="OrthoDB" id="2113965at2759"/>
<feature type="compositionally biased region" description="Acidic residues" evidence="2">
    <location>
        <begin position="23"/>
        <end position="32"/>
    </location>
</feature>
<dbReference type="Proteomes" id="UP000077266">
    <property type="component" value="Unassembled WGS sequence"/>
</dbReference>
<dbReference type="EMBL" id="KV425893">
    <property type="protein sequence ID" value="KZW01458.1"/>
    <property type="molecule type" value="Genomic_DNA"/>
</dbReference>
<dbReference type="Gene3D" id="3.30.428.10">
    <property type="entry name" value="HIT-like"/>
    <property type="match status" value="1"/>
</dbReference>